<sequence length="284" mass="30856">MAAGGTWTSLGLMAAVVVAVGLCRSLARRRLHARPRLCSFVLELLSTFQVCACTNELSLLGSTEPRPHTALTLTYGFTVLHGLTLPGSTCNPCGTLQPLWGGRGSLRVGGMKIGAQFAAAVLARVFMHSVWRLEMVESHSGALAQGCGNPMQTTEVQAFCIELLFSVVFQLTILQVENIKPSYRVHAVALLITMLVFADHIAMKSEIAEVFLCVMYQGSSDIRDVFSSTFLPKTFLNCNNGQRNTGECTEREIQRDKDLSETFLTNEGYSDSVCAESNVKAHAA</sequence>
<proteinExistence type="predicted"/>
<protein>
    <recommendedName>
        <fullName evidence="8">Aquaporin</fullName>
    </recommendedName>
</protein>
<dbReference type="InterPro" id="IPR051883">
    <property type="entry name" value="AQP11/12_channel"/>
</dbReference>
<dbReference type="Gene3D" id="1.20.1080.10">
    <property type="entry name" value="Glycerol uptake facilitator protein"/>
    <property type="match status" value="1"/>
</dbReference>
<keyword evidence="3 5" id="KW-1133">Transmembrane helix</keyword>
<evidence type="ECO:0000313" key="6">
    <source>
        <dbReference type="EMBL" id="OXB62433.1"/>
    </source>
</evidence>
<gene>
    <name evidence="6" type="ORF">ASZ78_013777</name>
</gene>
<dbReference type="InterPro" id="IPR023266">
    <property type="entry name" value="Aquaporin_11"/>
</dbReference>
<comment type="subcellular location">
    <subcellularLocation>
        <location evidence="1">Membrane</location>
        <topology evidence="1">Multi-pass membrane protein</topology>
    </subcellularLocation>
</comment>
<dbReference type="Proteomes" id="UP000198323">
    <property type="component" value="Unassembled WGS sequence"/>
</dbReference>
<evidence type="ECO:0000256" key="3">
    <source>
        <dbReference type="ARBA" id="ARBA00022989"/>
    </source>
</evidence>
<evidence type="ECO:0008006" key="8">
    <source>
        <dbReference type="Google" id="ProtNLM"/>
    </source>
</evidence>
<organism evidence="6 7">
    <name type="scientific">Callipepla squamata</name>
    <name type="common">Scaled quail</name>
    <dbReference type="NCBI Taxonomy" id="9009"/>
    <lineage>
        <taxon>Eukaryota</taxon>
        <taxon>Metazoa</taxon>
        <taxon>Chordata</taxon>
        <taxon>Craniata</taxon>
        <taxon>Vertebrata</taxon>
        <taxon>Euteleostomi</taxon>
        <taxon>Archelosauria</taxon>
        <taxon>Archosauria</taxon>
        <taxon>Dinosauria</taxon>
        <taxon>Saurischia</taxon>
        <taxon>Theropoda</taxon>
        <taxon>Coelurosauria</taxon>
        <taxon>Aves</taxon>
        <taxon>Neognathae</taxon>
        <taxon>Galloanserae</taxon>
        <taxon>Galliformes</taxon>
        <taxon>Odontophoridae</taxon>
        <taxon>Callipepla</taxon>
    </lineage>
</organism>
<name>A0A226N4B4_CALSU</name>
<evidence type="ECO:0000256" key="1">
    <source>
        <dbReference type="ARBA" id="ARBA00004141"/>
    </source>
</evidence>
<comment type="caution">
    <text evidence="6">The sequence shown here is derived from an EMBL/GenBank/DDBJ whole genome shotgun (WGS) entry which is preliminary data.</text>
</comment>
<evidence type="ECO:0000256" key="5">
    <source>
        <dbReference type="SAM" id="Phobius"/>
    </source>
</evidence>
<keyword evidence="7" id="KW-1185">Reference proteome</keyword>
<feature type="transmembrane region" description="Helical" evidence="5">
    <location>
        <begin position="6"/>
        <end position="27"/>
    </location>
</feature>
<keyword evidence="2 5" id="KW-0812">Transmembrane</keyword>
<dbReference type="OrthoDB" id="9894770at2759"/>
<dbReference type="GO" id="GO:0015267">
    <property type="term" value="F:channel activity"/>
    <property type="evidence" value="ECO:0007669"/>
    <property type="project" value="TreeGrafter"/>
</dbReference>
<evidence type="ECO:0000313" key="7">
    <source>
        <dbReference type="Proteomes" id="UP000198323"/>
    </source>
</evidence>
<dbReference type="PRINTS" id="PR02024">
    <property type="entry name" value="AQUAPORIN11"/>
</dbReference>
<dbReference type="GO" id="GO:0016020">
    <property type="term" value="C:membrane"/>
    <property type="evidence" value="ECO:0007669"/>
    <property type="project" value="UniProtKB-SubCell"/>
</dbReference>
<evidence type="ECO:0000256" key="2">
    <source>
        <dbReference type="ARBA" id="ARBA00022692"/>
    </source>
</evidence>
<dbReference type="SUPFAM" id="SSF81338">
    <property type="entry name" value="Aquaporin-like"/>
    <property type="match status" value="1"/>
</dbReference>
<reference evidence="6 7" key="1">
    <citation type="submission" date="2016-07" db="EMBL/GenBank/DDBJ databases">
        <title>Disparate Historic Effective Population Sizes Predicted by Modern Levels of Genome Diversity for the Scaled Quail (Callipepla squamata) and the Northern Bobwhite (Colinus virginianus): Inferences from First and Second Generation Draft Genome Assemblies for Sympatric New World Quail.</title>
        <authorList>
            <person name="Oldeschulte D.L."/>
            <person name="Halley Y.A."/>
            <person name="Bhattarai E.K."/>
            <person name="Brashear W.A."/>
            <person name="Hill J."/>
            <person name="Metz R.P."/>
            <person name="Johnson C.D."/>
            <person name="Rollins D."/>
            <person name="Peterson M.J."/>
            <person name="Bickhart D.M."/>
            <person name="Decker J.E."/>
            <person name="Seabury C.M."/>
        </authorList>
    </citation>
    <scope>NUCLEOTIDE SEQUENCE [LARGE SCALE GENOMIC DNA]</scope>
    <source>
        <strain evidence="6 7">Texas</strain>
        <tissue evidence="6">Leg muscle</tissue>
    </source>
</reference>
<dbReference type="GO" id="GO:0005737">
    <property type="term" value="C:cytoplasm"/>
    <property type="evidence" value="ECO:0007669"/>
    <property type="project" value="TreeGrafter"/>
</dbReference>
<keyword evidence="4 5" id="KW-0472">Membrane</keyword>
<accession>A0A226N4B4</accession>
<dbReference type="InterPro" id="IPR023271">
    <property type="entry name" value="Aquaporin-like"/>
</dbReference>
<dbReference type="AlphaFoldDB" id="A0A226N4B4"/>
<evidence type="ECO:0000256" key="4">
    <source>
        <dbReference type="ARBA" id="ARBA00023136"/>
    </source>
</evidence>
<dbReference type="EMBL" id="MCFN01000216">
    <property type="protein sequence ID" value="OXB62433.1"/>
    <property type="molecule type" value="Genomic_DNA"/>
</dbReference>
<dbReference type="PANTHER" id="PTHR21191:SF7">
    <property type="entry name" value="AQUAPORIN-11"/>
    <property type="match status" value="1"/>
</dbReference>
<dbReference type="STRING" id="9009.A0A226N4B4"/>
<dbReference type="PANTHER" id="PTHR21191">
    <property type="entry name" value="AQUAPORIN"/>
    <property type="match status" value="1"/>
</dbReference>